<evidence type="ECO:0000313" key="12">
    <source>
        <dbReference type="EMBL" id="PSN67767.1"/>
    </source>
</evidence>
<dbReference type="PROSITE" id="PS52004">
    <property type="entry name" value="KS3_2"/>
    <property type="match status" value="1"/>
</dbReference>
<dbReference type="InterPro" id="IPR020807">
    <property type="entry name" value="PKS_DH"/>
</dbReference>
<dbReference type="SMART" id="SM00822">
    <property type="entry name" value="PKS_KR"/>
    <property type="match status" value="1"/>
</dbReference>
<dbReference type="PROSITE" id="PS50075">
    <property type="entry name" value="CARRIER"/>
    <property type="match status" value="1"/>
</dbReference>
<sequence length="2231" mass="243016">MTPIPDSNGTSATPNGATNGTLNGHLNGTLSASTPTGSTPKVPSHTPTPIAIIGLSLRAGPATDPHSFFTLLSRMRSTFSPTIPTTRFNPAPFFHPSASKLGCTNTNAGSFVSGDITSFDAPFFSISEQEAISMDPQQRMLLECAFEALDSAGVPKGKVVGSGVGVFVGAAQPEYEVDLWRDGEGRMFQATGNHLAMQANRISHFFDWRGPSVTMDTACSSSLTAVHYACQSIRNGESEIALVGGCNLNLIPEFFMNYSTSRLLGNAGRSYSFDARGTGYGRGEGCGMILLKPLDQAIRDNDSVRAVIFGSGVNQDGYTPGITTPNGSSQEALIRSIYTSYDLDPNLTGYVEAHGTGTRVGDPIEVGALHNVFGTRPARDPLYVGSVKSNIGHLESASGILAVIKTALILDRGFILPNYDFQKANPNIPFKEWGMKIPVRQIPWPRNKKYASVNNFGFGGTNAHVVMGRAPLQTTIDLGINVGAKDDPTKKLFVLSAADKSTCQKMMANLGVYLEQRPEMFQRDLMANVAYTIGQRRSALSWRVAIPATESFDLVEKLSKGTINPIKETGIPRIGFVCTGQGAQWWAMGRELYGRYPLFAETINKASAILTKLGAPYSLIDELDLDEHTTRVNQAHISQPACTAIQLALIDLLRSWGIIPTAVVGHSSGEIAAAYAAGILSAESAMRIAYHRGRLIPVLKERFPQLQGTMMAVGCGKEDIDPIIQKLSEREARIACYNSPQSLTISGDTPAIEELQHVLEEKKIFQRKLVIETAYHSHHMELIADDYYDSIQDVSSPGQSQVRFFSSLMGKQVLHSALDSSYWVRNLTSPVKFAQALQHLVAPAGDFATGVDLLLEVGPHSALQGPIKQTLKTIGGAVEKIPYVGTLARKKDAVDTMLDLASTLFCKGAPIDLERVNFPKITKMPSLLVDLPTYPWNHSKVYWHESRISHMHKNRPFPRHDILGVLANYSNDLEPTWRNFIRLDDIPWLRHHKIQDMNIFPISGFAGMAIEAISQQSQMKEIDVAQIELRDLVVHTPLMIPDDEVEMTITLRPLKTAETAERHMTSNFLIHSYSASGGWTENCTGIATVRSNEVNEVDGQAQLEQKAAEMTENMGRINKAPQSVPQTRIYSALSGLNIVYGSTFQGLSDCRADDQHAVANITVTDTASDMPEHYETSYILHPSFLEQLVQMYWPILGAGRTALDVVCLPSSIGRLTVSTKVRQYASAPEHSLRAYCSASKPLSTDKPSKISMFAVAEDERIIAIDDLTIAPLPTSGDDGYEHCARELCYKQIWEPILEPLTEIQDLRVDSPQDDPLSNGSALPATPISIIHGTSQPQLELARMLAASVENVQNTKVDLCLLEELDSSDKHCICITELDQPLLSTLDATQLQALQSIVRKSQGLLWVTQGAYGQKGDPTANMVTGFSRAIRSETMFKFATLDLDAEEKLDDTSSIQAILKVFKMTMSASTIANTEMEFQERKGEFWTPRIVSDDKANDYVHRKIFPPAVEETKFSDGARSLKMAISTPGNLDTLYFVDDDCIREPLATDEIEILVKAVPVSARDVYTATGQLDDSVFGQECSGIVSRLGENVNGFAVGDRVAAIANSAFATYARAKSDLTLKLNRETSFEEAASLPLASCSAQYGLVDLARLEDEENLLILNGAGAFGQAAISLAQAIGADVFATVETADEKRLLVEGHGLSERQIFYHKGFSFSESILQSIDQRGVDVIYSAHVDPVCIEEAAKCIAEFGRVVCEHTSDGSNTAKNMLPCLGGNTGVFSFDFSSLAKRKPKLVRRLFKDVSRCLRYGKLRPIYSPEMLRISQVSQAFKLVRASSSRSRTVVVPHADDVVKTTPSKNVARMFKQDATYILIGGTGGLGRGMARWMASKGAKHIVLISRSGSATGPVKILVDDLAQIDVHVAVHSCNVARKEDVDALLQTKLTGLPPIRGVIHGAMILKDKLFDNMEVSDWTQVIESKVQGAWNFHHALKSTALDFFIVYSSSAAAIGGRGQTAYAAANSFLDAFAQYRRSLGLPGASLGPTAVSDAGFLFENADMWSDVQRNIGESYITEAEVLSLLEATLDGTAQASCNNHIITGVDISPLNPQFWATDAKYKHLRLEAEATAALLNNGARSVSWNAALRAAESRSDAEKIVCDGLVEKIAKTVGLELEEIDPTRNLSSYALDSLTAIDVRNFISREFESTMQVLELLASGTIQTLAKAVCAKSKLLSPAS</sequence>
<dbReference type="InterPro" id="IPR050091">
    <property type="entry name" value="PKS_NRPS_Biosynth_Enz"/>
</dbReference>
<dbReference type="GO" id="GO:0031177">
    <property type="term" value="F:phosphopantetheine binding"/>
    <property type="evidence" value="ECO:0007669"/>
    <property type="project" value="InterPro"/>
</dbReference>
<dbReference type="Proteomes" id="UP000240883">
    <property type="component" value="Unassembled WGS sequence"/>
</dbReference>
<dbReference type="InterPro" id="IPR009081">
    <property type="entry name" value="PP-bd_ACP"/>
</dbReference>
<dbReference type="Gene3D" id="1.10.1200.10">
    <property type="entry name" value="ACP-like"/>
    <property type="match status" value="1"/>
</dbReference>
<keyword evidence="13" id="KW-1185">Reference proteome</keyword>
<dbReference type="InterPro" id="IPR014031">
    <property type="entry name" value="Ketoacyl_synth_C"/>
</dbReference>
<gene>
    <name evidence="12" type="ORF">BS50DRAFT_492303</name>
</gene>
<dbReference type="Pfam" id="PF23114">
    <property type="entry name" value="NAD-bd_HRPKS_sdrA"/>
    <property type="match status" value="1"/>
</dbReference>
<dbReference type="STRING" id="1448308.A0A2T2NQQ0"/>
<dbReference type="Gene3D" id="3.90.180.10">
    <property type="entry name" value="Medium-chain alcohol dehydrogenases, catalytic domain"/>
    <property type="match status" value="1"/>
</dbReference>
<keyword evidence="6" id="KW-0012">Acyltransferase</keyword>
<reference evidence="12 13" key="1">
    <citation type="journal article" date="2018" name="Front. Microbiol.">
        <title>Genome-Wide Analysis of Corynespora cassiicola Leaf Fall Disease Putative Effectors.</title>
        <authorList>
            <person name="Lopez D."/>
            <person name="Ribeiro S."/>
            <person name="Label P."/>
            <person name="Fumanal B."/>
            <person name="Venisse J.S."/>
            <person name="Kohler A."/>
            <person name="de Oliveira R.R."/>
            <person name="Labutti K."/>
            <person name="Lipzen A."/>
            <person name="Lail K."/>
            <person name="Bauer D."/>
            <person name="Ohm R.A."/>
            <person name="Barry K.W."/>
            <person name="Spatafora J."/>
            <person name="Grigoriev I.V."/>
            <person name="Martin F.M."/>
            <person name="Pujade-Renaud V."/>
        </authorList>
    </citation>
    <scope>NUCLEOTIDE SEQUENCE [LARGE SCALE GENOMIC DNA]</scope>
    <source>
        <strain evidence="12 13">Philippines</strain>
    </source>
</reference>
<dbReference type="InterPro" id="IPR049900">
    <property type="entry name" value="PKS_mFAS_DH"/>
</dbReference>
<accession>A0A2T2NQQ0</accession>
<evidence type="ECO:0000259" key="11">
    <source>
        <dbReference type="PROSITE" id="PS52019"/>
    </source>
</evidence>
<dbReference type="PANTHER" id="PTHR43775">
    <property type="entry name" value="FATTY ACID SYNTHASE"/>
    <property type="match status" value="1"/>
</dbReference>
<dbReference type="SUPFAM" id="SSF51735">
    <property type="entry name" value="NAD(P)-binding Rossmann-fold domains"/>
    <property type="match status" value="2"/>
</dbReference>
<dbReference type="GO" id="GO:0016491">
    <property type="term" value="F:oxidoreductase activity"/>
    <property type="evidence" value="ECO:0007669"/>
    <property type="project" value="InterPro"/>
</dbReference>
<dbReference type="InterPro" id="IPR056501">
    <property type="entry name" value="NAD-bd_HRPKS_sdrA"/>
</dbReference>
<dbReference type="Pfam" id="PF00698">
    <property type="entry name" value="Acyl_transf_1"/>
    <property type="match status" value="1"/>
</dbReference>
<evidence type="ECO:0000256" key="5">
    <source>
        <dbReference type="ARBA" id="ARBA00023268"/>
    </source>
</evidence>
<dbReference type="SUPFAM" id="SSF53901">
    <property type="entry name" value="Thiolase-like"/>
    <property type="match status" value="1"/>
</dbReference>
<dbReference type="CDD" id="cd00833">
    <property type="entry name" value="PKS"/>
    <property type="match status" value="1"/>
</dbReference>
<comment type="caution">
    <text evidence="7">Lacks conserved residue(s) required for the propagation of feature annotation.</text>
</comment>
<feature type="region of interest" description="N-terminal hotdog fold" evidence="7">
    <location>
        <begin position="960"/>
        <end position="1094"/>
    </location>
</feature>
<evidence type="ECO:0000256" key="8">
    <source>
        <dbReference type="SAM" id="MobiDB-lite"/>
    </source>
</evidence>
<dbReference type="GO" id="GO:0004315">
    <property type="term" value="F:3-oxoacyl-[acyl-carrier-protein] synthase activity"/>
    <property type="evidence" value="ECO:0007669"/>
    <property type="project" value="InterPro"/>
</dbReference>
<evidence type="ECO:0000313" key="13">
    <source>
        <dbReference type="Proteomes" id="UP000240883"/>
    </source>
</evidence>
<feature type="domain" description="Ketosynthase family 3 (KS3)" evidence="10">
    <location>
        <begin position="47"/>
        <end position="469"/>
    </location>
</feature>
<dbReference type="CDD" id="cd05195">
    <property type="entry name" value="enoyl_red"/>
    <property type="match status" value="1"/>
</dbReference>
<dbReference type="InterPro" id="IPR013149">
    <property type="entry name" value="ADH-like_C"/>
</dbReference>
<dbReference type="Pfam" id="PF16197">
    <property type="entry name" value="KAsynt_C_assoc"/>
    <property type="match status" value="1"/>
</dbReference>
<keyword evidence="4" id="KW-0521">NADP</keyword>
<dbReference type="InterPro" id="IPR042104">
    <property type="entry name" value="PKS_dehydratase_sf"/>
</dbReference>
<keyword evidence="3" id="KW-0808">Transferase</keyword>
<evidence type="ECO:0000256" key="1">
    <source>
        <dbReference type="ARBA" id="ARBA00022450"/>
    </source>
</evidence>
<dbReference type="Pfam" id="PF08659">
    <property type="entry name" value="KR"/>
    <property type="match status" value="1"/>
</dbReference>
<dbReference type="PANTHER" id="PTHR43775:SF13">
    <property type="entry name" value="POLYKETIDE SYNTHASE 1"/>
    <property type="match status" value="1"/>
</dbReference>
<dbReference type="Pfam" id="PF00109">
    <property type="entry name" value="ketoacyl-synt"/>
    <property type="match status" value="1"/>
</dbReference>
<evidence type="ECO:0000256" key="4">
    <source>
        <dbReference type="ARBA" id="ARBA00022857"/>
    </source>
</evidence>
<dbReference type="InterPro" id="IPR036291">
    <property type="entry name" value="NAD(P)-bd_dom_sf"/>
</dbReference>
<dbReference type="SUPFAM" id="SSF47336">
    <property type="entry name" value="ACP-like"/>
    <property type="match status" value="1"/>
</dbReference>
<dbReference type="PROSITE" id="PS00606">
    <property type="entry name" value="KS3_1"/>
    <property type="match status" value="1"/>
</dbReference>
<dbReference type="SMART" id="SM00825">
    <property type="entry name" value="PKS_KS"/>
    <property type="match status" value="1"/>
</dbReference>
<dbReference type="InterPro" id="IPR013154">
    <property type="entry name" value="ADH-like_N"/>
</dbReference>
<dbReference type="InterPro" id="IPR049551">
    <property type="entry name" value="PKS_DH_C"/>
</dbReference>
<feature type="region of interest" description="Disordered" evidence="8">
    <location>
        <begin position="1"/>
        <end position="47"/>
    </location>
</feature>
<dbReference type="InterPro" id="IPR013968">
    <property type="entry name" value="PKS_KR"/>
</dbReference>
<dbReference type="GO" id="GO:0004312">
    <property type="term" value="F:fatty acid synthase activity"/>
    <property type="evidence" value="ECO:0007669"/>
    <property type="project" value="TreeGrafter"/>
</dbReference>
<dbReference type="InterPro" id="IPR016035">
    <property type="entry name" value="Acyl_Trfase/lysoPLipase"/>
</dbReference>
<dbReference type="InterPro" id="IPR016039">
    <property type="entry name" value="Thiolase-like"/>
</dbReference>
<dbReference type="InterPro" id="IPR032821">
    <property type="entry name" value="PKS_assoc"/>
</dbReference>
<feature type="region of interest" description="C-terminal hotdog fold" evidence="7">
    <location>
        <begin position="1120"/>
        <end position="1278"/>
    </location>
</feature>
<keyword evidence="2" id="KW-0597">Phosphoprotein</keyword>
<evidence type="ECO:0000259" key="9">
    <source>
        <dbReference type="PROSITE" id="PS50075"/>
    </source>
</evidence>
<dbReference type="Pfam" id="PF00107">
    <property type="entry name" value="ADH_zinc_N"/>
    <property type="match status" value="1"/>
</dbReference>
<evidence type="ECO:0000256" key="7">
    <source>
        <dbReference type="PROSITE-ProRule" id="PRU01363"/>
    </source>
</evidence>
<dbReference type="InterPro" id="IPR016036">
    <property type="entry name" value="Malonyl_transacylase_ACP-bd"/>
</dbReference>
<dbReference type="GO" id="GO:0006633">
    <property type="term" value="P:fatty acid biosynthetic process"/>
    <property type="evidence" value="ECO:0007669"/>
    <property type="project" value="InterPro"/>
</dbReference>
<dbReference type="SMART" id="SM00823">
    <property type="entry name" value="PKS_PP"/>
    <property type="match status" value="1"/>
</dbReference>
<dbReference type="InterPro" id="IPR036736">
    <property type="entry name" value="ACP-like_sf"/>
</dbReference>
<dbReference type="InterPro" id="IPR014030">
    <property type="entry name" value="Ketoacyl_synth_N"/>
</dbReference>
<dbReference type="Pfam" id="PF02801">
    <property type="entry name" value="Ketoacyl-synt_C"/>
    <property type="match status" value="1"/>
</dbReference>
<feature type="domain" description="Carrier" evidence="9">
    <location>
        <begin position="2147"/>
        <end position="2224"/>
    </location>
</feature>
<dbReference type="SMART" id="SM00827">
    <property type="entry name" value="PKS_AT"/>
    <property type="match status" value="1"/>
</dbReference>
<dbReference type="InterPro" id="IPR049552">
    <property type="entry name" value="PKS_DH_N"/>
</dbReference>
<dbReference type="FunFam" id="3.40.366.10:FF:000002">
    <property type="entry name" value="Probable polyketide synthase 2"/>
    <property type="match status" value="1"/>
</dbReference>
<name>A0A2T2NQQ0_CORCC</name>
<dbReference type="SUPFAM" id="SSF52151">
    <property type="entry name" value="FabD/lysophospholipase-like"/>
    <property type="match status" value="1"/>
</dbReference>
<protein>
    <submittedName>
        <fullName evidence="12">Lovastatin nonaketide synthase</fullName>
    </submittedName>
</protein>
<dbReference type="Pfam" id="PF00550">
    <property type="entry name" value="PP-binding"/>
    <property type="match status" value="1"/>
</dbReference>
<proteinExistence type="predicted"/>
<dbReference type="Gene3D" id="3.40.366.10">
    <property type="entry name" value="Malonyl-Coenzyme A Acyl Carrier Protein, domain 2"/>
    <property type="match status" value="1"/>
</dbReference>
<dbReference type="Gene3D" id="3.10.129.110">
    <property type="entry name" value="Polyketide synthase dehydratase"/>
    <property type="match status" value="1"/>
</dbReference>
<dbReference type="PROSITE" id="PS52019">
    <property type="entry name" value="PKS_MFAS_DH"/>
    <property type="match status" value="1"/>
</dbReference>
<dbReference type="InterPro" id="IPR020806">
    <property type="entry name" value="PKS_PP-bd"/>
</dbReference>
<keyword evidence="5" id="KW-0511">Multifunctional enzyme</keyword>
<dbReference type="SUPFAM" id="SSF50129">
    <property type="entry name" value="GroES-like"/>
    <property type="match status" value="1"/>
</dbReference>
<dbReference type="SMART" id="SM00826">
    <property type="entry name" value="PKS_DH"/>
    <property type="match status" value="1"/>
</dbReference>
<dbReference type="InterPro" id="IPR020841">
    <property type="entry name" value="PKS_Beta-ketoAc_synthase_dom"/>
</dbReference>
<dbReference type="Gene3D" id="3.40.50.720">
    <property type="entry name" value="NAD(P)-binding Rossmann-like Domain"/>
    <property type="match status" value="1"/>
</dbReference>
<dbReference type="GO" id="GO:0044550">
    <property type="term" value="P:secondary metabolite biosynthetic process"/>
    <property type="evidence" value="ECO:0007669"/>
    <property type="project" value="TreeGrafter"/>
</dbReference>
<dbReference type="InterPro" id="IPR057326">
    <property type="entry name" value="KR_dom"/>
</dbReference>
<dbReference type="OrthoDB" id="329835at2759"/>
<organism evidence="12 13">
    <name type="scientific">Corynespora cassiicola Philippines</name>
    <dbReference type="NCBI Taxonomy" id="1448308"/>
    <lineage>
        <taxon>Eukaryota</taxon>
        <taxon>Fungi</taxon>
        <taxon>Dikarya</taxon>
        <taxon>Ascomycota</taxon>
        <taxon>Pezizomycotina</taxon>
        <taxon>Dothideomycetes</taxon>
        <taxon>Pleosporomycetidae</taxon>
        <taxon>Pleosporales</taxon>
        <taxon>Corynesporascaceae</taxon>
        <taxon>Corynespora</taxon>
    </lineage>
</organism>
<dbReference type="EMBL" id="KZ678134">
    <property type="protein sequence ID" value="PSN67767.1"/>
    <property type="molecule type" value="Genomic_DNA"/>
</dbReference>
<dbReference type="Pfam" id="PF14765">
    <property type="entry name" value="PS-DH"/>
    <property type="match status" value="1"/>
</dbReference>
<evidence type="ECO:0000256" key="2">
    <source>
        <dbReference type="ARBA" id="ARBA00022553"/>
    </source>
</evidence>
<feature type="domain" description="PKS/mFAS DH" evidence="11">
    <location>
        <begin position="960"/>
        <end position="1278"/>
    </location>
</feature>
<dbReference type="InterPro" id="IPR014043">
    <property type="entry name" value="Acyl_transferase_dom"/>
</dbReference>
<dbReference type="Pfam" id="PF21089">
    <property type="entry name" value="PKS_DH_N"/>
    <property type="match status" value="1"/>
</dbReference>
<dbReference type="InterPro" id="IPR011032">
    <property type="entry name" value="GroES-like_sf"/>
</dbReference>
<evidence type="ECO:0000256" key="3">
    <source>
        <dbReference type="ARBA" id="ARBA00022679"/>
    </source>
</evidence>
<dbReference type="Gene3D" id="3.30.70.3290">
    <property type="match status" value="1"/>
</dbReference>
<dbReference type="InterPro" id="IPR001227">
    <property type="entry name" value="Ac_transferase_dom_sf"/>
</dbReference>
<evidence type="ECO:0000259" key="10">
    <source>
        <dbReference type="PROSITE" id="PS52004"/>
    </source>
</evidence>
<dbReference type="InterPro" id="IPR018201">
    <property type="entry name" value="Ketoacyl_synth_AS"/>
</dbReference>
<dbReference type="SUPFAM" id="SSF55048">
    <property type="entry name" value="Probable ACP-binding domain of malonyl-CoA ACP transacylase"/>
    <property type="match status" value="1"/>
</dbReference>
<dbReference type="Gene3D" id="3.40.47.10">
    <property type="match status" value="1"/>
</dbReference>
<keyword evidence="1" id="KW-0596">Phosphopantetheine</keyword>
<dbReference type="Pfam" id="PF08240">
    <property type="entry name" value="ADH_N"/>
    <property type="match status" value="1"/>
</dbReference>
<dbReference type="InterPro" id="IPR020843">
    <property type="entry name" value="ER"/>
</dbReference>
<dbReference type="SMART" id="SM00829">
    <property type="entry name" value="PKS_ER"/>
    <property type="match status" value="1"/>
</dbReference>
<evidence type="ECO:0000256" key="6">
    <source>
        <dbReference type="ARBA" id="ARBA00023315"/>
    </source>
</evidence>